<protein>
    <submittedName>
        <fullName evidence="3">Alpha/beta hydrolase</fullName>
    </submittedName>
</protein>
<dbReference type="GO" id="GO:0004553">
    <property type="term" value="F:hydrolase activity, hydrolyzing O-glycosyl compounds"/>
    <property type="evidence" value="ECO:0007669"/>
    <property type="project" value="TreeGrafter"/>
</dbReference>
<organism evidence="3 4">
    <name type="scientific">Nitrospira tepida</name>
    <dbReference type="NCBI Taxonomy" id="2973512"/>
    <lineage>
        <taxon>Bacteria</taxon>
        <taxon>Pseudomonadati</taxon>
        <taxon>Nitrospirota</taxon>
        <taxon>Nitrospiria</taxon>
        <taxon>Nitrospirales</taxon>
        <taxon>Nitrospiraceae</taxon>
        <taxon>Nitrospira</taxon>
    </lineage>
</organism>
<dbReference type="PANTHER" id="PTHR16138:SF7">
    <property type="entry name" value="PALMITOYL-PROTEIN THIOESTERASE ABHD10, MITOCHONDRIAL"/>
    <property type="match status" value="1"/>
</dbReference>
<dbReference type="RefSeq" id="WP_289271604.1">
    <property type="nucleotide sequence ID" value="NZ_OX365700.1"/>
</dbReference>
<name>A0AA86N3N1_9BACT</name>
<evidence type="ECO:0000313" key="4">
    <source>
        <dbReference type="Proteomes" id="UP001179121"/>
    </source>
</evidence>
<evidence type="ECO:0000259" key="2">
    <source>
        <dbReference type="Pfam" id="PF12146"/>
    </source>
</evidence>
<accession>A0AA86N3N1</accession>
<dbReference type="SUPFAM" id="SSF53474">
    <property type="entry name" value="alpha/beta-Hydrolases"/>
    <property type="match status" value="1"/>
</dbReference>
<dbReference type="AlphaFoldDB" id="A0AA86N3N1"/>
<evidence type="ECO:0000256" key="1">
    <source>
        <dbReference type="ARBA" id="ARBA00022801"/>
    </source>
</evidence>
<dbReference type="Gene3D" id="3.40.50.1820">
    <property type="entry name" value="alpha/beta hydrolase"/>
    <property type="match status" value="1"/>
</dbReference>
<reference evidence="3" key="1">
    <citation type="submission" date="2022-10" db="EMBL/GenBank/DDBJ databases">
        <authorList>
            <person name="Koch H."/>
        </authorList>
    </citation>
    <scope>NUCLEOTIDE SEQUENCE</scope>
    <source>
        <strain evidence="3">DNF</strain>
    </source>
</reference>
<gene>
    <name evidence="3" type="ORF">DNFV4_04642</name>
</gene>
<dbReference type="KEGG" id="nti:DNFV4_04642"/>
<dbReference type="EMBL" id="OX365700">
    <property type="protein sequence ID" value="CAI4034198.1"/>
    <property type="molecule type" value="Genomic_DNA"/>
</dbReference>
<dbReference type="Pfam" id="PF12146">
    <property type="entry name" value="Hydrolase_4"/>
    <property type="match status" value="1"/>
</dbReference>
<proteinExistence type="predicted"/>
<keyword evidence="1 3" id="KW-0378">Hydrolase</keyword>
<dbReference type="InterPro" id="IPR022742">
    <property type="entry name" value="Hydrolase_4"/>
</dbReference>
<keyword evidence="4" id="KW-1185">Reference proteome</keyword>
<evidence type="ECO:0000313" key="3">
    <source>
        <dbReference type="EMBL" id="CAI4034198.1"/>
    </source>
</evidence>
<feature type="domain" description="Serine aminopeptidase S33" evidence="2">
    <location>
        <begin position="43"/>
        <end position="133"/>
    </location>
</feature>
<sequence>MSDLQTVHLAGSDGKLIRGDRIEGADRQILFITGFLSKRWGSKSQALAKWCREQGWGFCCYDVRGFGDSEGTFSDYSLSDWIADARTVVSLLQGGPRLTIVGNSIGGWIAWLIAQDRSIVERLVLIAPAFNMMGERAKEISVERCDRWKTTGWMPWDDDPLHKDWPLAWQWVEESERYWAESFLKLRQVKTTILHGLQDRVIRPAGSWRFVEEVLRRDPEFPIELLLKTGDHRLSSPEHLATLRRLVTGE</sequence>
<dbReference type="InterPro" id="IPR029058">
    <property type="entry name" value="AB_hydrolase_fold"/>
</dbReference>
<dbReference type="PANTHER" id="PTHR16138">
    <property type="entry name" value="MYCOPHENOLIC ACID ACYL-GLUCURONIDE ESTERASE, MITOCHONDRIAL"/>
    <property type="match status" value="1"/>
</dbReference>
<dbReference type="Proteomes" id="UP001179121">
    <property type="component" value="Chromosome"/>
</dbReference>
<dbReference type="InterPro" id="IPR052382">
    <property type="entry name" value="ABHD10_acyl-thioesterase"/>
</dbReference>